<feature type="transmembrane region" description="Helical" evidence="1">
    <location>
        <begin position="83"/>
        <end position="105"/>
    </location>
</feature>
<evidence type="ECO:0000313" key="2">
    <source>
        <dbReference type="EMBL" id="KAG2632391.1"/>
    </source>
</evidence>
<evidence type="ECO:0000256" key="1">
    <source>
        <dbReference type="SAM" id="Phobius"/>
    </source>
</evidence>
<proteinExistence type="predicted"/>
<reference evidence="2" key="1">
    <citation type="submission" date="2020-05" db="EMBL/GenBank/DDBJ databases">
        <title>WGS assembly of Panicum virgatum.</title>
        <authorList>
            <person name="Lovell J.T."/>
            <person name="Jenkins J."/>
            <person name="Shu S."/>
            <person name="Juenger T.E."/>
            <person name="Schmutz J."/>
        </authorList>
    </citation>
    <scope>NUCLEOTIDE SEQUENCE</scope>
    <source>
        <strain evidence="2">AP13</strain>
    </source>
</reference>
<keyword evidence="1" id="KW-0812">Transmembrane</keyword>
<sequence length="164" mass="17265">MVQKLLRRPAAKQRPMKPVASLSRFFFFLSSSSEVGEEERSVSELLSRSLSCARKAFFPLLGLVLEALLERLLVEASSPVTTAVLVAPTLLVGASLVAVAVAVVVEGVVLATAGLLGTIGDEVVQIAAVVAPEVLLPLPVVVDALELADEEAQVVVAQRLQLLT</sequence>
<keyword evidence="1" id="KW-0472">Membrane</keyword>
<keyword evidence="1" id="KW-1133">Transmembrane helix</keyword>
<gene>
    <name evidence="2" type="ORF">PVAP13_2NG085046</name>
</gene>
<comment type="caution">
    <text evidence="2">The sequence shown here is derived from an EMBL/GenBank/DDBJ whole genome shotgun (WGS) entry which is preliminary data.</text>
</comment>
<name>A0A8T0V6N4_PANVG</name>
<dbReference type="AlphaFoldDB" id="A0A8T0V6N4"/>
<organism evidence="2 3">
    <name type="scientific">Panicum virgatum</name>
    <name type="common">Blackwell switchgrass</name>
    <dbReference type="NCBI Taxonomy" id="38727"/>
    <lineage>
        <taxon>Eukaryota</taxon>
        <taxon>Viridiplantae</taxon>
        <taxon>Streptophyta</taxon>
        <taxon>Embryophyta</taxon>
        <taxon>Tracheophyta</taxon>
        <taxon>Spermatophyta</taxon>
        <taxon>Magnoliopsida</taxon>
        <taxon>Liliopsida</taxon>
        <taxon>Poales</taxon>
        <taxon>Poaceae</taxon>
        <taxon>PACMAD clade</taxon>
        <taxon>Panicoideae</taxon>
        <taxon>Panicodae</taxon>
        <taxon>Paniceae</taxon>
        <taxon>Panicinae</taxon>
        <taxon>Panicum</taxon>
        <taxon>Panicum sect. Hiantes</taxon>
    </lineage>
</organism>
<dbReference type="EMBL" id="CM029040">
    <property type="protein sequence ID" value="KAG2632391.1"/>
    <property type="molecule type" value="Genomic_DNA"/>
</dbReference>
<protein>
    <submittedName>
        <fullName evidence="2">Uncharacterized protein</fullName>
    </submittedName>
</protein>
<keyword evidence="3" id="KW-1185">Reference proteome</keyword>
<accession>A0A8T0V6N4</accession>
<evidence type="ECO:0000313" key="3">
    <source>
        <dbReference type="Proteomes" id="UP000823388"/>
    </source>
</evidence>
<dbReference type="Proteomes" id="UP000823388">
    <property type="component" value="Chromosome 2N"/>
</dbReference>